<gene>
    <name evidence="11" type="ORF">AHMF7605_07765</name>
</gene>
<keyword evidence="4" id="KW-0808">Transferase</keyword>
<evidence type="ECO:0000256" key="8">
    <source>
        <dbReference type="ARBA" id="ARBA00023012"/>
    </source>
</evidence>
<keyword evidence="8" id="KW-0902">Two-component regulatory system</keyword>
<evidence type="ECO:0000256" key="7">
    <source>
        <dbReference type="ARBA" id="ARBA00022840"/>
    </source>
</evidence>
<reference evidence="11 12" key="1">
    <citation type="submission" date="2018-03" db="EMBL/GenBank/DDBJ databases">
        <title>Adhaeribacter sp. HMF7605 Genome sequencing and assembly.</title>
        <authorList>
            <person name="Kang H."/>
            <person name="Kang J."/>
            <person name="Cha I."/>
            <person name="Kim H."/>
            <person name="Joh K."/>
        </authorList>
    </citation>
    <scope>NUCLEOTIDE SEQUENCE [LARGE SCALE GENOMIC DNA]</scope>
    <source>
        <strain evidence="11 12">HMF7605</strain>
    </source>
</reference>
<feature type="coiled-coil region" evidence="9">
    <location>
        <begin position="113"/>
        <end position="145"/>
    </location>
</feature>
<dbReference type="Proteomes" id="UP000240357">
    <property type="component" value="Unassembled WGS sequence"/>
</dbReference>
<comment type="caution">
    <text evidence="11">The sequence shown here is derived from an EMBL/GenBank/DDBJ whole genome shotgun (WGS) entry which is preliminary data.</text>
</comment>
<dbReference type="RefSeq" id="WP_106928051.1">
    <property type="nucleotide sequence ID" value="NZ_PYFT01000001.1"/>
</dbReference>
<evidence type="ECO:0000256" key="6">
    <source>
        <dbReference type="ARBA" id="ARBA00022777"/>
    </source>
</evidence>
<keyword evidence="6" id="KW-0418">Kinase</keyword>
<organism evidence="11 12">
    <name type="scientific">Adhaeribacter arboris</name>
    <dbReference type="NCBI Taxonomy" id="2072846"/>
    <lineage>
        <taxon>Bacteria</taxon>
        <taxon>Pseudomonadati</taxon>
        <taxon>Bacteroidota</taxon>
        <taxon>Cytophagia</taxon>
        <taxon>Cytophagales</taxon>
        <taxon>Hymenobacteraceae</taxon>
        <taxon>Adhaeribacter</taxon>
    </lineage>
</organism>
<dbReference type="InterPro" id="IPR050482">
    <property type="entry name" value="Sensor_HK_TwoCompSys"/>
</dbReference>
<dbReference type="OrthoDB" id="9760839at2"/>
<keyword evidence="12" id="KW-1185">Reference proteome</keyword>
<keyword evidence="7" id="KW-0067">ATP-binding</keyword>
<dbReference type="AlphaFoldDB" id="A0A2T2YD31"/>
<keyword evidence="3" id="KW-0597">Phosphoprotein</keyword>
<name>A0A2T2YD31_9BACT</name>
<evidence type="ECO:0000256" key="4">
    <source>
        <dbReference type="ARBA" id="ARBA00022679"/>
    </source>
</evidence>
<evidence type="ECO:0000256" key="3">
    <source>
        <dbReference type="ARBA" id="ARBA00022553"/>
    </source>
</evidence>
<dbReference type="EMBL" id="PYFT01000001">
    <property type="protein sequence ID" value="PSR53430.1"/>
    <property type="molecule type" value="Genomic_DNA"/>
</dbReference>
<dbReference type="GO" id="GO:0046983">
    <property type="term" value="F:protein dimerization activity"/>
    <property type="evidence" value="ECO:0007669"/>
    <property type="project" value="InterPro"/>
</dbReference>
<dbReference type="Pfam" id="PF07730">
    <property type="entry name" value="HisKA_3"/>
    <property type="match status" value="1"/>
</dbReference>
<evidence type="ECO:0000256" key="5">
    <source>
        <dbReference type="ARBA" id="ARBA00022741"/>
    </source>
</evidence>
<evidence type="ECO:0000256" key="2">
    <source>
        <dbReference type="ARBA" id="ARBA00012438"/>
    </source>
</evidence>
<keyword evidence="9" id="KW-0175">Coiled coil</keyword>
<sequence length="339" mass="37973">MAAPAKKTSAYWLPVNPVWPSHALTASRVNGHPEPGRGTDSNNSSASLNLFVSTIYKAPLKFNSDRTWVQKPKSLFQHFGKLPVGLPVNQQGTKSEYPVNCHFTTGKTTGFKKERQENTFSQELIQAQEQERQSLANELHDTLGQSVILMKNHILKLKNNLPESAETSEQINTLAEMVTDTLQKIREISYGLRPYELNLFGLTQALRSLTEEVADAAAWRLTLDLPKIDNVFLKEHEIYVYRVIQQCLEIVEKNAAAWEVHLTVHSKPEAVACTIQVTGSASFCLFLKKNSTTDFNLLRLQEQLKIIKGTITFTAAAPQVTTIHLTIPIQPMPDTHETA</sequence>
<keyword evidence="5" id="KW-0547">Nucleotide-binding</keyword>
<protein>
    <recommendedName>
        <fullName evidence="2">histidine kinase</fullName>
        <ecNumber evidence="2">2.7.13.3</ecNumber>
    </recommendedName>
</protein>
<dbReference type="InterPro" id="IPR036890">
    <property type="entry name" value="HATPase_C_sf"/>
</dbReference>
<accession>A0A2T2YD31</accession>
<comment type="catalytic activity">
    <reaction evidence="1">
        <text>ATP + protein L-histidine = ADP + protein N-phospho-L-histidine.</text>
        <dbReference type="EC" id="2.7.13.3"/>
    </reaction>
</comment>
<dbReference type="Gene3D" id="3.30.565.10">
    <property type="entry name" value="Histidine kinase-like ATPase, C-terminal domain"/>
    <property type="match status" value="1"/>
</dbReference>
<dbReference type="PANTHER" id="PTHR24421:SF10">
    <property type="entry name" value="NITRATE_NITRITE SENSOR PROTEIN NARQ"/>
    <property type="match status" value="1"/>
</dbReference>
<dbReference type="GO" id="GO:0000155">
    <property type="term" value="F:phosphorelay sensor kinase activity"/>
    <property type="evidence" value="ECO:0007669"/>
    <property type="project" value="InterPro"/>
</dbReference>
<dbReference type="EC" id="2.7.13.3" evidence="2"/>
<dbReference type="InterPro" id="IPR011712">
    <property type="entry name" value="Sig_transdc_His_kin_sub3_dim/P"/>
</dbReference>
<evidence type="ECO:0000256" key="1">
    <source>
        <dbReference type="ARBA" id="ARBA00000085"/>
    </source>
</evidence>
<evidence type="ECO:0000256" key="9">
    <source>
        <dbReference type="SAM" id="Coils"/>
    </source>
</evidence>
<dbReference type="GO" id="GO:0005524">
    <property type="term" value="F:ATP binding"/>
    <property type="evidence" value="ECO:0007669"/>
    <property type="project" value="UniProtKB-KW"/>
</dbReference>
<dbReference type="Gene3D" id="1.20.5.1930">
    <property type="match status" value="1"/>
</dbReference>
<feature type="domain" description="Signal transduction histidine kinase subgroup 3 dimerisation and phosphoacceptor" evidence="10">
    <location>
        <begin position="131"/>
        <end position="196"/>
    </location>
</feature>
<proteinExistence type="predicted"/>
<dbReference type="PANTHER" id="PTHR24421">
    <property type="entry name" value="NITRATE/NITRITE SENSOR PROTEIN NARX-RELATED"/>
    <property type="match status" value="1"/>
</dbReference>
<dbReference type="GO" id="GO:0016020">
    <property type="term" value="C:membrane"/>
    <property type="evidence" value="ECO:0007669"/>
    <property type="project" value="InterPro"/>
</dbReference>
<evidence type="ECO:0000313" key="12">
    <source>
        <dbReference type="Proteomes" id="UP000240357"/>
    </source>
</evidence>
<evidence type="ECO:0000259" key="10">
    <source>
        <dbReference type="Pfam" id="PF07730"/>
    </source>
</evidence>
<evidence type="ECO:0000313" key="11">
    <source>
        <dbReference type="EMBL" id="PSR53430.1"/>
    </source>
</evidence>